<name>A0AAV5NVH0_9VIBR</name>
<feature type="signal peptide" evidence="1">
    <location>
        <begin position="1"/>
        <end position="18"/>
    </location>
</feature>
<dbReference type="EMBL" id="BSNX01000062">
    <property type="protein sequence ID" value="GLQ74730.1"/>
    <property type="molecule type" value="Genomic_DNA"/>
</dbReference>
<dbReference type="Proteomes" id="UP001156690">
    <property type="component" value="Unassembled WGS sequence"/>
</dbReference>
<dbReference type="AlphaFoldDB" id="A0AAV5NVH0"/>
<comment type="caution">
    <text evidence="2">The sequence shown here is derived from an EMBL/GenBank/DDBJ whole genome shotgun (WGS) entry which is preliminary data.</text>
</comment>
<organism evidence="2 3">
    <name type="scientific">Vibrio penaeicida</name>
    <dbReference type="NCBI Taxonomy" id="104609"/>
    <lineage>
        <taxon>Bacteria</taxon>
        <taxon>Pseudomonadati</taxon>
        <taxon>Pseudomonadota</taxon>
        <taxon>Gammaproteobacteria</taxon>
        <taxon>Vibrionales</taxon>
        <taxon>Vibrionaceae</taxon>
        <taxon>Vibrio</taxon>
    </lineage>
</organism>
<accession>A0AAV5NVH0</accession>
<dbReference type="RefSeq" id="WP_126607806.1">
    <property type="nucleotide sequence ID" value="NZ_AP025145.1"/>
</dbReference>
<evidence type="ECO:0000256" key="1">
    <source>
        <dbReference type="SAM" id="SignalP"/>
    </source>
</evidence>
<feature type="chain" id="PRO_5043876400" evidence="1">
    <location>
        <begin position="19"/>
        <end position="114"/>
    </location>
</feature>
<keyword evidence="1" id="KW-0732">Signal</keyword>
<proteinExistence type="predicted"/>
<keyword evidence="3" id="KW-1185">Reference proteome</keyword>
<gene>
    <name evidence="2" type="ORF">GCM10007932_40910</name>
</gene>
<reference evidence="3" key="1">
    <citation type="journal article" date="2019" name="Int. J. Syst. Evol. Microbiol.">
        <title>The Global Catalogue of Microorganisms (GCM) 10K type strain sequencing project: providing services to taxonomists for standard genome sequencing and annotation.</title>
        <authorList>
            <consortium name="The Broad Institute Genomics Platform"/>
            <consortium name="The Broad Institute Genome Sequencing Center for Infectious Disease"/>
            <person name="Wu L."/>
            <person name="Ma J."/>
        </authorList>
    </citation>
    <scope>NUCLEOTIDE SEQUENCE [LARGE SCALE GENOMIC DNA]</scope>
    <source>
        <strain evidence="3">NBRC 15640</strain>
    </source>
</reference>
<protein>
    <submittedName>
        <fullName evidence="2">Uncharacterized protein</fullName>
    </submittedName>
</protein>
<sequence length="114" mass="12114">MKYTLAVLTLSISGMLNAAEITADLPSGAMGAVRMHTNDHSNHGARDMALVKISGLQGGCDRGVFLDASADKATLSLILSAYVSKSAVQIGYEPTLKSPWGDSRYCAITYFDIK</sequence>
<evidence type="ECO:0000313" key="3">
    <source>
        <dbReference type="Proteomes" id="UP001156690"/>
    </source>
</evidence>
<evidence type="ECO:0000313" key="2">
    <source>
        <dbReference type="EMBL" id="GLQ74730.1"/>
    </source>
</evidence>